<keyword evidence="2" id="KW-1185">Reference proteome</keyword>
<protein>
    <submittedName>
        <fullName evidence="1">Uncharacterized protein</fullName>
    </submittedName>
</protein>
<reference evidence="1" key="1">
    <citation type="submission" date="2021-03" db="EMBL/GenBank/DDBJ databases">
        <title>Whole genome shotgun sequence of Actinoplanes auranticolor NBRC 12245.</title>
        <authorList>
            <person name="Komaki H."/>
            <person name="Tamura T."/>
        </authorList>
    </citation>
    <scope>NUCLEOTIDE SEQUENCE</scope>
    <source>
        <strain evidence="1">NBRC 12245</strain>
    </source>
</reference>
<name>A0A919VIP9_9ACTN</name>
<proteinExistence type="predicted"/>
<sequence length="347" mass="38345">MTVTGEAADVGTDPLEPPLTAPLRRDLTWERVQSMAQSAGHRDDAVLQRIRATAAVRRGTRMTKVLSAAQFAGHLAGWMPYGFCYRACDIAHLRLPAELGLLRTDGAGDPEVAYALRWRAVDPSDYEIPMGNVQPGLSALPAHSRIGPMVLGTGFTPSTDDLIPEFVTADFADLPLPANAQLLAYPGTGDEVVLYTYQPEQHGWLRLAGPRWRHLLEGLPGVSPDREYVPCTDAGSARLIGRINDHEYQAVADPPEEFRARALTRAARYPVTTLSRRAEKALWRTVPCWVLQRDDSWARLRLVRPDADAVAAVGARCYERGVYEVWAPMRELADHHIAELPYRLGPA</sequence>
<accession>A0A919VIP9</accession>
<dbReference type="RefSeq" id="WP_212986416.1">
    <property type="nucleotide sequence ID" value="NZ_BAABEA010000017.1"/>
</dbReference>
<dbReference type="AlphaFoldDB" id="A0A919VIP9"/>
<evidence type="ECO:0000313" key="1">
    <source>
        <dbReference type="EMBL" id="GIM63218.1"/>
    </source>
</evidence>
<comment type="caution">
    <text evidence="1">The sequence shown here is derived from an EMBL/GenBank/DDBJ whole genome shotgun (WGS) entry which is preliminary data.</text>
</comment>
<gene>
    <name evidence="1" type="ORF">Aau02nite_02610</name>
</gene>
<evidence type="ECO:0000313" key="2">
    <source>
        <dbReference type="Proteomes" id="UP000681340"/>
    </source>
</evidence>
<dbReference type="EMBL" id="BOQL01000003">
    <property type="protein sequence ID" value="GIM63218.1"/>
    <property type="molecule type" value="Genomic_DNA"/>
</dbReference>
<dbReference type="Proteomes" id="UP000681340">
    <property type="component" value="Unassembled WGS sequence"/>
</dbReference>
<organism evidence="1 2">
    <name type="scientific">Actinoplanes auranticolor</name>
    <dbReference type="NCBI Taxonomy" id="47988"/>
    <lineage>
        <taxon>Bacteria</taxon>
        <taxon>Bacillati</taxon>
        <taxon>Actinomycetota</taxon>
        <taxon>Actinomycetes</taxon>
        <taxon>Micromonosporales</taxon>
        <taxon>Micromonosporaceae</taxon>
        <taxon>Actinoplanes</taxon>
    </lineage>
</organism>